<dbReference type="RefSeq" id="WP_190298071.1">
    <property type="nucleotide sequence ID" value="NZ_CP061172.1"/>
</dbReference>
<organism evidence="3 4">
    <name type="scientific">Paenibacillus peoriae</name>
    <dbReference type="NCBI Taxonomy" id="59893"/>
    <lineage>
        <taxon>Bacteria</taxon>
        <taxon>Bacillati</taxon>
        <taxon>Bacillota</taxon>
        <taxon>Bacilli</taxon>
        <taxon>Bacillales</taxon>
        <taxon>Paenibacillaceae</taxon>
        <taxon>Paenibacillus</taxon>
    </lineage>
</organism>
<dbReference type="AlphaFoldDB" id="A0A7H0Y7J4"/>
<sequence>MSSNFNYKQTPGRAKLANYTSDDENPLISIITPFYNSKEYFSQTFNSVMNQTFPYFEWIVVDDGSVDKEAVLLLQELGKLEKRIRIFHIENVGPSAARNYAINQSQAEIIVPLDADDLIEPTYLECVYWSLHTNPDASWSYTDSIGFQNEEYLWRKPFNSKLMKIENLLTCTAGIRKKDLYEVGLYTTSETYFNEDWHLWLKLLNAKKIPVHMGWYGFWYRRTNNGVLGYLKSNKNDWKKSSYLIKEIGKGITNIKAIEFPRYIIKKGFPKPQKWNWDRAPVNTSDKIKVLMLLPHMVMGGADLFNLDIVSRIDKQKFEMSVITTNPGDSTWRQRFEKHVTDIFDLTTFLDMEYWGSFIHYYITSRKIDILFISNSYFGYYLIPWLRKEFPDISIIDYVHMEEWYWRAGGYARTSGALGDFIEKTYVCNDHLRHVMIESFDKKDHEAETVYIGVDEEEFNPDYIEEGQIRASLSVNQDQPLILFPCRLHPQKRPFLMVEIVKKLKALVPNVIVVVVGDGPQWDELLAVIKKEKLQQTIYCVGRKDDMRPYYRDSQVTLVCSLKEGLSLTAYESLAMGVPVVSSDVGGQKELINSEVGRVIPLYQNEEADLDNRHFMQEEVDEYVAALFNILSMEKEDKEKLSKQCRERIEQGFTKTNMIRYFEEEFTAWKYQRSKEKNRGMSEHLKAFPRLINDYVSLYIEYEITAISSNRVFQFLSYIKGVLMLKKNPLSLVKDIVYFSKNKYYFKRYLYSFKSNPLFQFITKLININR</sequence>
<dbReference type="Gene3D" id="3.90.550.10">
    <property type="entry name" value="Spore Coat Polysaccharide Biosynthesis Protein SpsA, Chain A"/>
    <property type="match status" value="1"/>
</dbReference>
<dbReference type="SUPFAM" id="SSF53448">
    <property type="entry name" value="Nucleotide-diphospho-sugar transferases"/>
    <property type="match status" value="1"/>
</dbReference>
<dbReference type="InterPro" id="IPR001173">
    <property type="entry name" value="Glyco_trans_2-like"/>
</dbReference>
<evidence type="ECO:0000259" key="1">
    <source>
        <dbReference type="Pfam" id="PF00534"/>
    </source>
</evidence>
<gene>
    <name evidence="3" type="ORF">IAQ67_25370</name>
</gene>
<keyword evidence="3" id="KW-0808">Transferase</keyword>
<feature type="domain" description="Glycosyltransferase 2-like" evidence="2">
    <location>
        <begin position="29"/>
        <end position="158"/>
    </location>
</feature>
<dbReference type="InterPro" id="IPR050834">
    <property type="entry name" value="Glycosyltransf_2"/>
</dbReference>
<accession>A0A7H0Y7J4</accession>
<dbReference type="Pfam" id="PF00534">
    <property type="entry name" value="Glycos_transf_1"/>
    <property type="match status" value="1"/>
</dbReference>
<dbReference type="Proteomes" id="UP000516384">
    <property type="component" value="Chromosome"/>
</dbReference>
<dbReference type="Pfam" id="PF00535">
    <property type="entry name" value="Glycos_transf_2"/>
    <property type="match status" value="1"/>
</dbReference>
<evidence type="ECO:0000313" key="3">
    <source>
        <dbReference type="EMBL" id="QNR67052.1"/>
    </source>
</evidence>
<evidence type="ECO:0000259" key="2">
    <source>
        <dbReference type="Pfam" id="PF00535"/>
    </source>
</evidence>
<dbReference type="PANTHER" id="PTHR43685">
    <property type="entry name" value="GLYCOSYLTRANSFERASE"/>
    <property type="match status" value="1"/>
</dbReference>
<dbReference type="PANTHER" id="PTHR43685:SF2">
    <property type="entry name" value="GLYCOSYLTRANSFERASE 2-LIKE DOMAIN-CONTAINING PROTEIN"/>
    <property type="match status" value="1"/>
</dbReference>
<name>A0A7H0Y7J4_9BACL</name>
<dbReference type="InterPro" id="IPR029044">
    <property type="entry name" value="Nucleotide-diphossugar_trans"/>
</dbReference>
<feature type="domain" description="Glycosyl transferase family 1" evidence="1">
    <location>
        <begin position="468"/>
        <end position="607"/>
    </location>
</feature>
<dbReference type="CDD" id="cd03801">
    <property type="entry name" value="GT4_PimA-like"/>
    <property type="match status" value="1"/>
</dbReference>
<dbReference type="CDD" id="cd00761">
    <property type="entry name" value="Glyco_tranf_GTA_type"/>
    <property type="match status" value="1"/>
</dbReference>
<proteinExistence type="predicted"/>
<dbReference type="GO" id="GO:0016757">
    <property type="term" value="F:glycosyltransferase activity"/>
    <property type="evidence" value="ECO:0007669"/>
    <property type="project" value="InterPro"/>
</dbReference>
<protein>
    <submittedName>
        <fullName evidence="3">Glycosyltransferase</fullName>
    </submittedName>
</protein>
<reference evidence="3 4" key="1">
    <citation type="submission" date="2020-09" db="EMBL/GenBank/DDBJ databases">
        <title>Characterization of Paenibacillus peoriae strain ZF390 with broad-spectrum antimicrobial activity as a potential biocontrol agent.</title>
        <authorList>
            <person name="Li L."/>
            <person name="Zhao Y."/>
            <person name="Li B."/>
            <person name="Xie X."/>
        </authorList>
    </citation>
    <scope>NUCLEOTIDE SEQUENCE [LARGE SCALE GENOMIC DNA]</scope>
    <source>
        <strain evidence="3 4">ZF390</strain>
    </source>
</reference>
<dbReference type="EMBL" id="CP061172">
    <property type="protein sequence ID" value="QNR67052.1"/>
    <property type="molecule type" value="Genomic_DNA"/>
</dbReference>
<dbReference type="SUPFAM" id="SSF53756">
    <property type="entry name" value="UDP-Glycosyltransferase/glycogen phosphorylase"/>
    <property type="match status" value="1"/>
</dbReference>
<evidence type="ECO:0000313" key="4">
    <source>
        <dbReference type="Proteomes" id="UP000516384"/>
    </source>
</evidence>
<dbReference type="Gene3D" id="3.40.50.2000">
    <property type="entry name" value="Glycogen Phosphorylase B"/>
    <property type="match status" value="2"/>
</dbReference>
<dbReference type="InterPro" id="IPR001296">
    <property type="entry name" value="Glyco_trans_1"/>
</dbReference>